<dbReference type="GO" id="GO:0043161">
    <property type="term" value="P:proteasome-mediated ubiquitin-dependent protein catabolic process"/>
    <property type="evidence" value="ECO:0007669"/>
    <property type="project" value="InterPro"/>
</dbReference>
<evidence type="ECO:0000256" key="9">
    <source>
        <dbReference type="SAM" id="MobiDB-lite"/>
    </source>
</evidence>
<dbReference type="InterPro" id="IPR054108">
    <property type="entry name" value="USP25/28_UIM"/>
</dbReference>
<feature type="compositionally biased region" description="Low complexity" evidence="9">
    <location>
        <begin position="396"/>
        <end position="405"/>
    </location>
</feature>
<evidence type="ECO:0000313" key="11">
    <source>
        <dbReference type="Ensembl" id="ENSCCRP00020081515.1"/>
    </source>
</evidence>
<sequence length="848" mass="98549">VIDLTGDDKDDLQRAIALSLEESNRAFRETVLEASIAENKASLKRTHTEVWSDSPNPHDRKRQENCPVGLKNVGNTCWFSAVIQSLFNLLEFQRLVLHYSPPARMEDLPRNQKEHRNLPFMQELRCLFSLLVGSKRKYVDPSRAVEILKDAFKSSESQQQDVSEFTHKLLDWLEDAFQIKPKNPMVDLFYGRFLAVGVLEGKKFENTEMFGQYPLQVNGFKDLHECLEAAMIEGEIESLHSAEISAKSGQEHWFTELPPVLTFELSRFEFNQTLGRPEKIHNKLEFPSMLYMDRYMDRNRDITRIKREEIRRLKEHLTVLQQRLERYLSYGSGPKRFPLADVLQYAMEFASSKPVCTSPVEDIDTTAPPVFLCMDYSTGEQPDASVPPECSGSGPQAQQQQQQQQRVSIHKPFTQSRVPPDLPMHPAPRHITEEELRVLEGCLHRWRSEVENDTRDLQASISRIHRTIELMYSDKSMMQAPYRLHAVLVHEGQANAGHYWAYIFDPHQQRWMKYNDISVTKSSWEELVRDSFGGYRNASAYCLMYIDDKKPFLIEGNLICIYWPMRVLEAMMTPNMQGIIMAIGKSRSVYDKCGPEAAFFKAMKVEYTRLLRFAQEDTPPERDYRLLHIIVYFIHNQAPKKIVERTLLMQFADRNLGFDERYEKFRDTTVFLLIGLELFLKKSYVESLMYLIYAYQYNKELLAKGPYRGHDEELIAHYRRECLLKVNEHAAALFETGEETKVNAGLSIMNELVVACIPLLLVDEMEEKDMVAVEDMRNRWCSYLGQEMESNLQEKLTDFLPKLLDCSTEIKSFHDPPKLPSYSTLELCERYGRVMTSLTLSRTPADGR</sequence>
<dbReference type="GO" id="GO:0016579">
    <property type="term" value="P:protein deubiquitination"/>
    <property type="evidence" value="ECO:0007669"/>
    <property type="project" value="InterPro"/>
</dbReference>
<dbReference type="AlphaFoldDB" id="A0A8C2INW3"/>
<keyword evidence="5 8" id="KW-0378">Hydrolase</keyword>
<comment type="catalytic activity">
    <reaction evidence="1 8">
        <text>Thiol-dependent hydrolysis of ester, thioester, amide, peptide and isopeptide bonds formed by the C-terminal Gly of ubiquitin (a 76-residue protein attached to proteins as an intracellular targeting signal).</text>
        <dbReference type="EC" id="3.4.19.12"/>
    </reaction>
</comment>
<dbReference type="PANTHER" id="PTHR43982">
    <property type="entry name" value="UBIQUITIN CARBOXYL-TERMINAL HYDROLASE"/>
    <property type="match status" value="1"/>
</dbReference>
<evidence type="ECO:0000256" key="5">
    <source>
        <dbReference type="ARBA" id="ARBA00022801"/>
    </source>
</evidence>
<evidence type="ECO:0000256" key="4">
    <source>
        <dbReference type="ARBA" id="ARBA00022786"/>
    </source>
</evidence>
<dbReference type="Gene3D" id="3.90.70.10">
    <property type="entry name" value="Cysteine proteinases"/>
    <property type="match status" value="1"/>
</dbReference>
<dbReference type="SMART" id="SM00726">
    <property type="entry name" value="UIM"/>
    <property type="match status" value="1"/>
</dbReference>
<protein>
    <recommendedName>
        <fullName evidence="8">Ubiquitin carboxyl-terminal hydrolase</fullName>
        <ecNumber evidence="8">3.4.19.12</ecNumber>
    </recommendedName>
</protein>
<accession>A0A8C2INW3</accession>
<keyword evidence="4 8" id="KW-0833">Ubl conjugation pathway</keyword>
<dbReference type="InterPro" id="IPR001394">
    <property type="entry name" value="Peptidase_C19_UCH"/>
</dbReference>
<dbReference type="PANTHER" id="PTHR43982:SF6">
    <property type="entry name" value="UBIQUITIN CARBOXYL-TERMINAL HYDROLASE 2-RELATED"/>
    <property type="match status" value="1"/>
</dbReference>
<name>A0A8C2INW3_CYPCA</name>
<reference evidence="11" key="1">
    <citation type="submission" date="2025-08" db="UniProtKB">
        <authorList>
            <consortium name="Ensembl"/>
        </authorList>
    </citation>
    <scope>IDENTIFICATION</scope>
</reference>
<dbReference type="PROSITE" id="PS00972">
    <property type="entry name" value="USP_1"/>
    <property type="match status" value="1"/>
</dbReference>
<proteinExistence type="inferred from homology"/>
<keyword evidence="6 8" id="KW-0788">Thiol protease</keyword>
<evidence type="ECO:0000256" key="8">
    <source>
        <dbReference type="RuleBase" id="RU366025"/>
    </source>
</evidence>
<dbReference type="InterPro" id="IPR044635">
    <property type="entry name" value="UBP14-like"/>
</dbReference>
<dbReference type="InterPro" id="IPR003903">
    <property type="entry name" value="UIM_dom"/>
</dbReference>
<evidence type="ECO:0000256" key="1">
    <source>
        <dbReference type="ARBA" id="ARBA00000707"/>
    </source>
</evidence>
<evidence type="ECO:0000256" key="7">
    <source>
        <dbReference type="ARBA" id="ARBA00023242"/>
    </source>
</evidence>
<dbReference type="SUPFAM" id="SSF54001">
    <property type="entry name" value="Cysteine proteinases"/>
    <property type="match status" value="1"/>
</dbReference>
<organism evidence="11 12">
    <name type="scientific">Cyprinus carpio</name>
    <name type="common">Common carp</name>
    <dbReference type="NCBI Taxonomy" id="7962"/>
    <lineage>
        <taxon>Eukaryota</taxon>
        <taxon>Metazoa</taxon>
        <taxon>Chordata</taxon>
        <taxon>Craniata</taxon>
        <taxon>Vertebrata</taxon>
        <taxon>Euteleostomi</taxon>
        <taxon>Actinopterygii</taxon>
        <taxon>Neopterygii</taxon>
        <taxon>Teleostei</taxon>
        <taxon>Ostariophysi</taxon>
        <taxon>Cypriniformes</taxon>
        <taxon>Cyprinidae</taxon>
        <taxon>Cyprininae</taxon>
        <taxon>Cyprinus</taxon>
    </lineage>
</organism>
<dbReference type="InterPro" id="IPR038765">
    <property type="entry name" value="Papain-like_cys_pep_sf"/>
</dbReference>
<feature type="domain" description="USP" evidence="10">
    <location>
        <begin position="68"/>
        <end position="548"/>
    </location>
</feature>
<dbReference type="InterPro" id="IPR018200">
    <property type="entry name" value="USP_CS"/>
</dbReference>
<dbReference type="GO" id="GO:0070628">
    <property type="term" value="F:proteasome binding"/>
    <property type="evidence" value="ECO:0007669"/>
    <property type="project" value="TreeGrafter"/>
</dbReference>
<evidence type="ECO:0000256" key="6">
    <source>
        <dbReference type="ARBA" id="ARBA00022807"/>
    </source>
</evidence>
<dbReference type="GO" id="GO:0061136">
    <property type="term" value="P:regulation of proteasomal protein catabolic process"/>
    <property type="evidence" value="ECO:0007669"/>
    <property type="project" value="TreeGrafter"/>
</dbReference>
<dbReference type="PROSITE" id="PS00973">
    <property type="entry name" value="USP_2"/>
    <property type="match status" value="1"/>
</dbReference>
<dbReference type="GO" id="GO:0005634">
    <property type="term" value="C:nucleus"/>
    <property type="evidence" value="ECO:0007669"/>
    <property type="project" value="UniProtKB-SubCell"/>
</dbReference>
<dbReference type="Pfam" id="PF00443">
    <property type="entry name" value="UCH"/>
    <property type="match status" value="1"/>
</dbReference>
<evidence type="ECO:0000256" key="2">
    <source>
        <dbReference type="ARBA" id="ARBA00004123"/>
    </source>
</evidence>
<keyword evidence="7" id="KW-0539">Nucleus</keyword>
<dbReference type="InterPro" id="IPR028889">
    <property type="entry name" value="USP"/>
</dbReference>
<feature type="region of interest" description="Disordered" evidence="9">
    <location>
        <begin position="376"/>
        <end position="423"/>
    </location>
</feature>
<dbReference type="Proteomes" id="UP000694701">
    <property type="component" value="Unplaced"/>
</dbReference>
<evidence type="ECO:0000313" key="12">
    <source>
        <dbReference type="Proteomes" id="UP000694701"/>
    </source>
</evidence>
<dbReference type="PROSITE" id="PS50330">
    <property type="entry name" value="UIM"/>
    <property type="match status" value="1"/>
</dbReference>
<evidence type="ECO:0000259" key="10">
    <source>
        <dbReference type="PROSITE" id="PS50235"/>
    </source>
</evidence>
<dbReference type="Pfam" id="PF21909">
    <property type="entry name" value="USP_UIM_N"/>
    <property type="match status" value="1"/>
</dbReference>
<evidence type="ECO:0000256" key="3">
    <source>
        <dbReference type="ARBA" id="ARBA00022670"/>
    </source>
</evidence>
<dbReference type="PROSITE" id="PS50235">
    <property type="entry name" value="USP_3"/>
    <property type="match status" value="1"/>
</dbReference>
<keyword evidence="3 8" id="KW-0645">Protease</keyword>
<comment type="subcellular location">
    <subcellularLocation>
        <location evidence="2">Nucleus</location>
    </subcellularLocation>
</comment>
<dbReference type="FunFam" id="3.90.70.10:FF:000004">
    <property type="entry name" value="Putative ubiquitin carboxyl-terminal hydrolase 25"/>
    <property type="match status" value="1"/>
</dbReference>
<dbReference type="Ensembl" id="ENSCCRT00020089256.1">
    <property type="protein sequence ID" value="ENSCCRP00020081515.1"/>
    <property type="gene ID" value="ENSCCRG00020036714.1"/>
</dbReference>
<dbReference type="GO" id="GO:0004843">
    <property type="term" value="F:cysteine-type deubiquitinase activity"/>
    <property type="evidence" value="ECO:0007669"/>
    <property type="project" value="UniProtKB-UniRule"/>
</dbReference>
<dbReference type="EC" id="3.4.19.12" evidence="8"/>
<dbReference type="CDD" id="cd02665">
    <property type="entry name" value="Peptidase_C19I"/>
    <property type="match status" value="1"/>
</dbReference>
<comment type="similarity">
    <text evidence="8">Belongs to the peptidase C19 family.</text>
</comment>